<reference evidence="5" key="2">
    <citation type="submission" date="2024-10" db="UniProtKB">
        <authorList>
            <consortium name="EnsemblProtists"/>
        </authorList>
    </citation>
    <scope>IDENTIFICATION</scope>
</reference>
<accession>A0A0D3J0E0</accession>
<keyword evidence="1" id="KW-0677">Repeat</keyword>
<dbReference type="HOGENOM" id="CLU_061288_2_1_1"/>
<dbReference type="InterPro" id="IPR050230">
    <property type="entry name" value="CALM/Myosin/TropC-like"/>
</dbReference>
<dbReference type="InterPro" id="IPR002048">
    <property type="entry name" value="EF_hand_dom"/>
</dbReference>
<dbReference type="GO" id="GO:0016460">
    <property type="term" value="C:myosin II complex"/>
    <property type="evidence" value="ECO:0007669"/>
    <property type="project" value="TreeGrafter"/>
</dbReference>
<dbReference type="Proteomes" id="UP000013827">
    <property type="component" value="Unassembled WGS sequence"/>
</dbReference>
<dbReference type="GO" id="GO:0005509">
    <property type="term" value="F:calcium ion binding"/>
    <property type="evidence" value="ECO:0007669"/>
    <property type="project" value="InterPro"/>
</dbReference>
<feature type="compositionally biased region" description="Acidic residues" evidence="3">
    <location>
        <begin position="124"/>
        <end position="133"/>
    </location>
</feature>
<evidence type="ECO:0000256" key="1">
    <source>
        <dbReference type="ARBA" id="ARBA00022737"/>
    </source>
</evidence>
<dbReference type="RefSeq" id="XP_005769404.1">
    <property type="nucleotide sequence ID" value="XM_005769347.1"/>
</dbReference>
<dbReference type="EnsemblProtists" id="EOD41394">
    <property type="protein sequence ID" value="EOD41394"/>
    <property type="gene ID" value="EMIHUDRAFT_97602"/>
</dbReference>
<evidence type="ECO:0000313" key="6">
    <source>
        <dbReference type="Proteomes" id="UP000013827"/>
    </source>
</evidence>
<keyword evidence="6" id="KW-1185">Reference proteome</keyword>
<organism evidence="5 6">
    <name type="scientific">Emiliania huxleyi (strain CCMP1516)</name>
    <dbReference type="NCBI Taxonomy" id="280463"/>
    <lineage>
        <taxon>Eukaryota</taxon>
        <taxon>Haptista</taxon>
        <taxon>Haptophyta</taxon>
        <taxon>Prymnesiophyceae</taxon>
        <taxon>Isochrysidales</taxon>
        <taxon>Noelaerhabdaceae</taxon>
        <taxon>Emiliania</taxon>
    </lineage>
</organism>
<dbReference type="Gene3D" id="1.10.238.10">
    <property type="entry name" value="EF-hand"/>
    <property type="match status" value="2"/>
</dbReference>
<evidence type="ECO:0000313" key="5">
    <source>
        <dbReference type="EnsemblProtists" id="EOD16975"/>
    </source>
</evidence>
<feature type="domain" description="EF-hand" evidence="4">
    <location>
        <begin position="111"/>
        <end position="146"/>
    </location>
</feature>
<dbReference type="AlphaFoldDB" id="A0A0D3J0E0"/>
<dbReference type="CDD" id="cd00051">
    <property type="entry name" value="EFh"/>
    <property type="match status" value="1"/>
</dbReference>
<dbReference type="PaxDb" id="2903-EOD16975"/>
<dbReference type="InterPro" id="IPR018247">
    <property type="entry name" value="EF_Hand_1_Ca_BS"/>
</dbReference>
<evidence type="ECO:0000256" key="2">
    <source>
        <dbReference type="ARBA" id="ARBA00022837"/>
    </source>
</evidence>
<dbReference type="PANTHER" id="PTHR23048">
    <property type="entry name" value="MYOSIN LIGHT CHAIN 1, 3"/>
    <property type="match status" value="1"/>
</dbReference>
<dbReference type="SUPFAM" id="SSF47473">
    <property type="entry name" value="EF-hand"/>
    <property type="match status" value="1"/>
</dbReference>
<dbReference type="KEGG" id="ehx:EMIHUDRAFT_97602"/>
<dbReference type="EnsemblProtists" id="EOD16975">
    <property type="protein sequence ID" value="EOD16975"/>
    <property type="gene ID" value="EMIHUDRAFT_118817"/>
</dbReference>
<dbReference type="SMART" id="SM00054">
    <property type="entry name" value="EFh"/>
    <property type="match status" value="2"/>
</dbReference>
<name>A0A0D3J0E0_EMIH1</name>
<keyword evidence="2" id="KW-0106">Calcium</keyword>
<dbReference type="RefSeq" id="XP_005793823.1">
    <property type="nucleotide sequence ID" value="XM_005793766.1"/>
</dbReference>
<sequence length="151" mass="16681">MLGLTDAHRRDIRRAFDLFDQAGHGVIDVSALRVVFRALGFELGHDEVCGMLSDQSRGANAVDFSEMLTLVQKMGERESSGEHGRAFRLFDSGSGGVSFESLRQVTRGEEMTDEELAEMISSADLDEDGLVSEEEFRHALRGQTSKARDRG</sequence>
<feature type="domain" description="EF-hand" evidence="4">
    <location>
        <begin position="7"/>
        <end position="42"/>
    </location>
</feature>
<evidence type="ECO:0000259" key="4">
    <source>
        <dbReference type="PROSITE" id="PS50222"/>
    </source>
</evidence>
<dbReference type="KEGG" id="ehx:EMIHUDRAFT_118817"/>
<dbReference type="GeneID" id="17263123"/>
<reference evidence="6" key="1">
    <citation type="journal article" date="2013" name="Nature">
        <title>Pan genome of the phytoplankton Emiliania underpins its global distribution.</title>
        <authorList>
            <person name="Read B.A."/>
            <person name="Kegel J."/>
            <person name="Klute M.J."/>
            <person name="Kuo A."/>
            <person name="Lefebvre S.C."/>
            <person name="Maumus F."/>
            <person name="Mayer C."/>
            <person name="Miller J."/>
            <person name="Monier A."/>
            <person name="Salamov A."/>
            <person name="Young J."/>
            <person name="Aguilar M."/>
            <person name="Claverie J.M."/>
            <person name="Frickenhaus S."/>
            <person name="Gonzalez K."/>
            <person name="Herman E.K."/>
            <person name="Lin Y.C."/>
            <person name="Napier J."/>
            <person name="Ogata H."/>
            <person name="Sarno A.F."/>
            <person name="Shmutz J."/>
            <person name="Schroeder D."/>
            <person name="de Vargas C."/>
            <person name="Verret F."/>
            <person name="von Dassow P."/>
            <person name="Valentin K."/>
            <person name="Van de Peer Y."/>
            <person name="Wheeler G."/>
            <person name="Dacks J.B."/>
            <person name="Delwiche C.F."/>
            <person name="Dyhrman S.T."/>
            <person name="Glockner G."/>
            <person name="John U."/>
            <person name="Richards T."/>
            <person name="Worden A.Z."/>
            <person name="Zhang X."/>
            <person name="Grigoriev I.V."/>
            <person name="Allen A.E."/>
            <person name="Bidle K."/>
            <person name="Borodovsky M."/>
            <person name="Bowler C."/>
            <person name="Brownlee C."/>
            <person name="Cock J.M."/>
            <person name="Elias M."/>
            <person name="Gladyshev V.N."/>
            <person name="Groth M."/>
            <person name="Guda C."/>
            <person name="Hadaegh A."/>
            <person name="Iglesias-Rodriguez M.D."/>
            <person name="Jenkins J."/>
            <person name="Jones B.M."/>
            <person name="Lawson T."/>
            <person name="Leese F."/>
            <person name="Lindquist E."/>
            <person name="Lobanov A."/>
            <person name="Lomsadze A."/>
            <person name="Malik S.B."/>
            <person name="Marsh M.E."/>
            <person name="Mackinder L."/>
            <person name="Mock T."/>
            <person name="Mueller-Roeber B."/>
            <person name="Pagarete A."/>
            <person name="Parker M."/>
            <person name="Probert I."/>
            <person name="Quesneville H."/>
            <person name="Raines C."/>
            <person name="Rensing S.A."/>
            <person name="Riano-Pachon D.M."/>
            <person name="Richier S."/>
            <person name="Rokitta S."/>
            <person name="Shiraiwa Y."/>
            <person name="Soanes D.M."/>
            <person name="van der Giezen M."/>
            <person name="Wahlund T.M."/>
            <person name="Williams B."/>
            <person name="Wilson W."/>
            <person name="Wolfe G."/>
            <person name="Wurch L.L."/>
        </authorList>
    </citation>
    <scope>NUCLEOTIDE SEQUENCE</scope>
</reference>
<dbReference type="OMA" id="HDEVCGM"/>
<proteinExistence type="predicted"/>
<dbReference type="GeneID" id="17286664"/>
<feature type="region of interest" description="Disordered" evidence="3">
    <location>
        <begin position="123"/>
        <end position="151"/>
    </location>
</feature>
<evidence type="ECO:0000256" key="3">
    <source>
        <dbReference type="SAM" id="MobiDB-lite"/>
    </source>
</evidence>
<dbReference type="PROSITE" id="PS00018">
    <property type="entry name" value="EF_HAND_1"/>
    <property type="match status" value="1"/>
</dbReference>
<dbReference type="Pfam" id="PF13499">
    <property type="entry name" value="EF-hand_7"/>
    <property type="match status" value="1"/>
</dbReference>
<protein>
    <recommendedName>
        <fullName evidence="4">EF-hand domain-containing protein</fullName>
    </recommendedName>
</protein>
<dbReference type="InterPro" id="IPR011992">
    <property type="entry name" value="EF-hand-dom_pair"/>
</dbReference>
<dbReference type="eggNOG" id="KOG0028">
    <property type="taxonomic scope" value="Eukaryota"/>
</dbReference>
<dbReference type="STRING" id="2903.R1G6C4"/>
<dbReference type="PANTHER" id="PTHR23048:SF59">
    <property type="entry name" value="EF-HAND SUPERFAMILY PROTEIN"/>
    <property type="match status" value="1"/>
</dbReference>
<dbReference type="FunFam" id="1.10.238.10:FF:000003">
    <property type="entry name" value="Calmodulin A"/>
    <property type="match status" value="1"/>
</dbReference>
<dbReference type="PROSITE" id="PS50222">
    <property type="entry name" value="EF_HAND_2"/>
    <property type="match status" value="2"/>
</dbReference>